<evidence type="ECO:0000313" key="3">
    <source>
        <dbReference type="EMBL" id="VFK81337.1"/>
    </source>
</evidence>
<proteinExistence type="predicted"/>
<dbReference type="EMBL" id="CAADFR010000348">
    <property type="protein sequence ID" value="VFK47024.1"/>
    <property type="molecule type" value="Genomic_DNA"/>
</dbReference>
<protein>
    <submittedName>
        <fullName evidence="2">Uncharacterized protein</fullName>
    </submittedName>
</protein>
<sequence>MGMSAVEKENYERCLESGNQFQDYVVSMLIKHKGIVLSNFSSRLFQWSIGEGYQGFEIKFDAPSERGENLLIETGERRSASGNWVKSGIHRDDNTDIYIIGNYEFFYVFDVKVLRRMEERSEFLRRHETDTGQFFLLRKSEIEKTVPYIYKIDCGEEGKKLLSQVKETQSF</sequence>
<name>A0A450Z8F8_9GAMM</name>
<dbReference type="EMBL" id="CAADFU010000338">
    <property type="protein sequence ID" value="VFK50083.1"/>
    <property type="molecule type" value="Genomic_DNA"/>
</dbReference>
<evidence type="ECO:0000313" key="1">
    <source>
        <dbReference type="EMBL" id="VFK47024.1"/>
    </source>
</evidence>
<evidence type="ECO:0000313" key="2">
    <source>
        <dbReference type="EMBL" id="VFK50083.1"/>
    </source>
</evidence>
<dbReference type="AlphaFoldDB" id="A0A450Z8F8"/>
<reference evidence="2" key="1">
    <citation type="submission" date="2019-02" db="EMBL/GenBank/DDBJ databases">
        <authorList>
            <person name="Gruber-Vodicka R. H."/>
            <person name="Seah K. B. B."/>
        </authorList>
    </citation>
    <scope>NUCLEOTIDE SEQUENCE</scope>
    <source>
        <strain evidence="3">BECK_S127</strain>
        <strain evidence="2">BECK_S1320</strain>
        <strain evidence="1">BECK_S1321</strain>
    </source>
</reference>
<dbReference type="EMBL" id="CAADHB010000314">
    <property type="protein sequence ID" value="VFK81337.1"/>
    <property type="molecule type" value="Genomic_DNA"/>
</dbReference>
<accession>A0A450Z8F8</accession>
<organism evidence="2">
    <name type="scientific">Candidatus Kentrum sp. SD</name>
    <dbReference type="NCBI Taxonomy" id="2126332"/>
    <lineage>
        <taxon>Bacteria</taxon>
        <taxon>Pseudomonadati</taxon>
        <taxon>Pseudomonadota</taxon>
        <taxon>Gammaproteobacteria</taxon>
        <taxon>Candidatus Kentrum</taxon>
    </lineage>
</organism>
<gene>
    <name evidence="3" type="ORF">BECKSD772D_GA0070982_13142</name>
    <name evidence="2" type="ORF">BECKSD772E_GA0070983_13382</name>
    <name evidence="1" type="ORF">BECKSD772F_GA0070984_13482</name>
</gene>